<evidence type="ECO:0000256" key="3">
    <source>
        <dbReference type="ARBA" id="ARBA00022448"/>
    </source>
</evidence>
<reference evidence="9 11" key="1">
    <citation type="journal article" date="2014" name="BMC Genomics">
        <title>Nucleomorph and plastid genome sequences of the chlorarachniophyte Lotharella oceanica: convergent reductive evolution and frequent recombination in nucleomorph-bearing algae.</title>
        <authorList>
            <person name="Tanifuji G."/>
            <person name="Onodera N.T."/>
            <person name="Brown M.W."/>
            <person name="Curtis B.A."/>
            <person name="Roger A.J."/>
            <person name="Ka-Shu Wong G."/>
            <person name="Melkonian M."/>
            <person name="Archibald J.M."/>
        </authorList>
    </citation>
    <scope>NUCLEOTIDE SEQUENCE [LARGE SCALE GENOMIC DNA]</scope>
    <source>
        <strain evidence="9 11">CCMP622</strain>
    </source>
</reference>
<dbReference type="InterPro" id="IPR002041">
    <property type="entry name" value="Ran_GTPase"/>
</dbReference>
<dbReference type="NCBIfam" id="TIGR00231">
    <property type="entry name" value="small_GTP"/>
    <property type="match status" value="1"/>
</dbReference>
<keyword evidence="3" id="KW-0813">Transport</keyword>
<dbReference type="Gene3D" id="3.40.50.300">
    <property type="entry name" value="P-loop containing nucleotide triphosphate hydrolases"/>
    <property type="match status" value="1"/>
</dbReference>
<evidence type="ECO:0000256" key="4">
    <source>
        <dbReference type="ARBA" id="ARBA00022741"/>
    </source>
</evidence>
<dbReference type="InterPro" id="IPR005225">
    <property type="entry name" value="Small_GTP-bd"/>
</dbReference>
<geneLocation type="nucleomorph" evidence="9"/>
<dbReference type="PANTHER" id="PTHR24071:SF0">
    <property type="entry name" value="GTP-BINDING NUCLEAR PROTEIN RAN"/>
    <property type="match status" value="1"/>
</dbReference>
<evidence type="ECO:0000313" key="11">
    <source>
        <dbReference type="Proteomes" id="UP000243670"/>
    </source>
</evidence>
<name>A0A060DB72_9EUKA</name>
<dbReference type="Pfam" id="PF00071">
    <property type="entry name" value="Ras"/>
    <property type="match status" value="1"/>
</dbReference>
<dbReference type="FunFam" id="3.40.50.300:FF:001447">
    <property type="entry name" value="Ras-related protein Rab-1B"/>
    <property type="match status" value="1"/>
</dbReference>
<evidence type="ECO:0000313" key="10">
    <source>
        <dbReference type="EMBL" id="AIB09979.1"/>
    </source>
</evidence>
<comment type="subcellular location">
    <subcellularLocation>
        <location evidence="1">Nucleus</location>
    </subcellularLocation>
</comment>
<dbReference type="GO" id="GO:0005634">
    <property type="term" value="C:nucleus"/>
    <property type="evidence" value="ECO:0007669"/>
    <property type="project" value="UniProtKB-SubCell"/>
</dbReference>
<dbReference type="PROSITE" id="PS51418">
    <property type="entry name" value="RAN"/>
    <property type="match status" value="1"/>
</dbReference>
<dbReference type="GO" id="GO:0005737">
    <property type="term" value="C:cytoplasm"/>
    <property type="evidence" value="ECO:0007669"/>
    <property type="project" value="TreeGrafter"/>
</dbReference>
<dbReference type="GO" id="GO:0003924">
    <property type="term" value="F:GTPase activity"/>
    <property type="evidence" value="ECO:0007669"/>
    <property type="project" value="InterPro"/>
</dbReference>
<dbReference type="GO" id="GO:0000054">
    <property type="term" value="P:ribosomal subunit export from nucleus"/>
    <property type="evidence" value="ECO:0007669"/>
    <property type="project" value="TreeGrafter"/>
</dbReference>
<evidence type="ECO:0000313" key="8">
    <source>
        <dbReference type="EMBL" id="AIB09785.1"/>
    </source>
</evidence>
<dbReference type="SUPFAM" id="SSF52540">
    <property type="entry name" value="P-loop containing nucleoside triphosphate hydrolases"/>
    <property type="match status" value="1"/>
</dbReference>
<dbReference type="PANTHER" id="PTHR24071">
    <property type="entry name" value="RAN GTPASE"/>
    <property type="match status" value="1"/>
</dbReference>
<dbReference type="AlphaFoldDB" id="A0A060DB72"/>
<keyword evidence="5" id="KW-0653">Protein transport</keyword>
<organism evidence="9 11">
    <name type="scientific">Lotharella oceanica</name>
    <dbReference type="NCBI Taxonomy" id="641309"/>
    <lineage>
        <taxon>Eukaryota</taxon>
        <taxon>Sar</taxon>
        <taxon>Rhizaria</taxon>
        <taxon>Cercozoa</taxon>
        <taxon>Chlorarachniophyceae</taxon>
        <taxon>Lotharella</taxon>
    </lineage>
</organism>
<dbReference type="EMBL" id="CP006628">
    <property type="protein sequence ID" value="AIB09785.1"/>
    <property type="molecule type" value="Genomic_DNA"/>
</dbReference>
<dbReference type="InterPro" id="IPR027417">
    <property type="entry name" value="P-loop_NTPase"/>
</dbReference>
<dbReference type="SMART" id="SM00173">
    <property type="entry name" value="RAS"/>
    <property type="match status" value="1"/>
</dbReference>
<dbReference type="GO" id="GO:0006606">
    <property type="term" value="P:protein import into nucleus"/>
    <property type="evidence" value="ECO:0007669"/>
    <property type="project" value="TreeGrafter"/>
</dbReference>
<dbReference type="PROSITE" id="PS51421">
    <property type="entry name" value="RAS"/>
    <property type="match status" value="1"/>
</dbReference>
<dbReference type="SMART" id="SM00175">
    <property type="entry name" value="RAB"/>
    <property type="match status" value="1"/>
</dbReference>
<keyword evidence="6" id="KW-0342">GTP-binding</keyword>
<keyword evidence="4" id="KW-0547">Nucleotide-binding</keyword>
<dbReference type="Proteomes" id="UP000243670">
    <property type="component" value="Nucleomorph 3"/>
</dbReference>
<keyword evidence="7" id="KW-0539">Nucleus</keyword>
<dbReference type="InterPro" id="IPR001806">
    <property type="entry name" value="Small_GTPase"/>
</dbReference>
<evidence type="ECO:0000256" key="2">
    <source>
        <dbReference type="ARBA" id="ARBA00008028"/>
    </source>
</evidence>
<dbReference type="SMART" id="SM00174">
    <property type="entry name" value="RHO"/>
    <property type="match status" value="1"/>
</dbReference>
<dbReference type="GO" id="GO:0005525">
    <property type="term" value="F:GTP binding"/>
    <property type="evidence" value="ECO:0007669"/>
    <property type="project" value="UniProtKB-KW"/>
</dbReference>
<sequence>MPILNDVLSIIMQLISHYSNPMCVKNDIKTAISNKDKINHYKLILVGGGGSGKTTFITRHSSGEYIIHYNPTVGASVHTIVFPTTKGKVRFECWDTAGQEKFGRLRDGYYLGSQCGMILFDLSNRNSYKTVPIWHQEVTHIAGEIPMVVVGNKKDKNAYETNDTRLMALRRSYGVLYVEISARLNRDYEKPFLYLCRVMLKSHVNFTEELALLPPLDEEEARKQEEHLRATDPAVFFNI</sequence>
<proteinExistence type="inferred from homology"/>
<dbReference type="Proteomes" id="UP000243670">
    <property type="component" value="Nucleomorph 2"/>
</dbReference>
<gene>
    <name evidence="9" type="primary">gsp2</name>
    <name evidence="8" type="ORF">M951_chr285</name>
    <name evidence="9" type="ORF">M951_chr361</name>
    <name evidence="10" type="ORF">M951_chr374</name>
</gene>
<accession>A0A060DB72</accession>
<evidence type="ECO:0000256" key="1">
    <source>
        <dbReference type="ARBA" id="ARBA00004123"/>
    </source>
</evidence>
<dbReference type="PROSITE" id="PS51419">
    <property type="entry name" value="RAB"/>
    <property type="match status" value="1"/>
</dbReference>
<evidence type="ECO:0000313" key="9">
    <source>
        <dbReference type="EMBL" id="AIB09967.1"/>
    </source>
</evidence>
<evidence type="ECO:0000256" key="7">
    <source>
        <dbReference type="ARBA" id="ARBA00023242"/>
    </source>
</evidence>
<evidence type="ECO:0000256" key="6">
    <source>
        <dbReference type="ARBA" id="ARBA00023134"/>
    </source>
</evidence>
<comment type="similarity">
    <text evidence="2">Belongs to the small GTPase superfamily. Ran family.</text>
</comment>
<dbReference type="EMBL" id="CP006629">
    <property type="protein sequence ID" value="AIB09979.1"/>
    <property type="molecule type" value="Genomic_DNA"/>
</dbReference>
<dbReference type="SMART" id="SM00176">
    <property type="entry name" value="RAN"/>
    <property type="match status" value="1"/>
</dbReference>
<dbReference type="PRINTS" id="PR00449">
    <property type="entry name" value="RASTRNSFRMNG"/>
</dbReference>
<protein>
    <submittedName>
        <fullName evidence="9">GTP-binding nuclear protein RAN</fullName>
    </submittedName>
</protein>
<dbReference type="EMBL" id="CP006629">
    <property type="protein sequence ID" value="AIB09967.1"/>
    <property type="molecule type" value="Genomic_DNA"/>
</dbReference>
<keyword evidence="9" id="KW-0542">Nucleomorph</keyword>
<evidence type="ECO:0000256" key="5">
    <source>
        <dbReference type="ARBA" id="ARBA00022927"/>
    </source>
</evidence>